<dbReference type="InterPro" id="IPR024078">
    <property type="entry name" value="LmbE-like_dom_sf"/>
</dbReference>
<keyword evidence="2" id="KW-1185">Reference proteome</keyword>
<dbReference type="Gene3D" id="3.40.50.10320">
    <property type="entry name" value="LmbE-like"/>
    <property type="match status" value="1"/>
</dbReference>
<organism evidence="1 2">
    <name type="scientific">Fluctibacter halophilus</name>
    <dbReference type="NCBI Taxonomy" id="226011"/>
    <lineage>
        <taxon>Bacteria</taxon>
        <taxon>Pseudomonadati</taxon>
        <taxon>Pseudomonadota</taxon>
        <taxon>Gammaproteobacteria</taxon>
        <taxon>Alteromonadales</taxon>
        <taxon>Alteromonadaceae</taxon>
        <taxon>Fluctibacter</taxon>
    </lineage>
</organism>
<dbReference type="Proteomes" id="UP001520878">
    <property type="component" value="Unassembled WGS sequence"/>
</dbReference>
<dbReference type="SUPFAM" id="SSF102588">
    <property type="entry name" value="LmbE-like"/>
    <property type="match status" value="1"/>
</dbReference>
<comment type="caution">
    <text evidence="1">The sequence shown here is derived from an EMBL/GenBank/DDBJ whole genome shotgun (WGS) entry which is preliminary data.</text>
</comment>
<name>A0ABS8G3G1_9ALTE</name>
<dbReference type="InterPro" id="IPR003737">
    <property type="entry name" value="GlcNAc_PI_deacetylase-related"/>
</dbReference>
<protein>
    <submittedName>
        <fullName evidence="1">PIG-L family deacetylase</fullName>
    </submittedName>
</protein>
<dbReference type="PANTHER" id="PTHR12993:SF11">
    <property type="entry name" value="N-ACETYLGLUCOSAMINYL-PHOSPHATIDYLINOSITOL DE-N-ACETYLASE"/>
    <property type="match status" value="1"/>
</dbReference>
<sequence>MKNVLVVAPHPDDESIGCGGTLLRLAQAGARLHWLIVTDMASSEQYPREAVARRQQEIEQVAGYYGFEQVEQLSYAPAQLDQYPEGDLVADIARIVSDIKPDTVFFPHGGDVHGDHRRVHQAVVSATKQFRHPYIRQLLAYETLSETDFGVSREGAFWPNLFIDVSDFMTQKQRVLATYASEIQPFPFPRSEQAVDAQGRLRGVQANVAYAEAFMLLKGVIIE</sequence>
<dbReference type="RefSeq" id="WP_229157038.1">
    <property type="nucleotide sequence ID" value="NZ_JAJEWP010000001.1"/>
</dbReference>
<dbReference type="EMBL" id="JAJEWP010000001">
    <property type="protein sequence ID" value="MCC2615127.1"/>
    <property type="molecule type" value="Genomic_DNA"/>
</dbReference>
<evidence type="ECO:0000313" key="1">
    <source>
        <dbReference type="EMBL" id="MCC2615127.1"/>
    </source>
</evidence>
<accession>A0ABS8G3G1</accession>
<gene>
    <name evidence="1" type="ORF">LJ739_02575</name>
</gene>
<evidence type="ECO:0000313" key="2">
    <source>
        <dbReference type="Proteomes" id="UP001520878"/>
    </source>
</evidence>
<reference evidence="1 2" key="1">
    <citation type="submission" date="2021-10" db="EMBL/GenBank/DDBJ databases">
        <title>Draft genome of Aestuariibacter halophilus JC2043.</title>
        <authorList>
            <person name="Emsley S.A."/>
            <person name="Pfannmuller K.M."/>
            <person name="Ushijima B."/>
            <person name="Saw J.H."/>
            <person name="Videau P."/>
        </authorList>
    </citation>
    <scope>NUCLEOTIDE SEQUENCE [LARGE SCALE GENOMIC DNA]</scope>
    <source>
        <strain evidence="1 2">JC2043</strain>
    </source>
</reference>
<dbReference type="PANTHER" id="PTHR12993">
    <property type="entry name" value="N-ACETYLGLUCOSAMINYL-PHOSPHATIDYLINOSITOL DE-N-ACETYLASE-RELATED"/>
    <property type="match status" value="1"/>
</dbReference>
<dbReference type="Pfam" id="PF02585">
    <property type="entry name" value="PIG-L"/>
    <property type="match status" value="1"/>
</dbReference>
<proteinExistence type="predicted"/>